<feature type="domain" description="Transcobalamin-like C-terminal" evidence="1">
    <location>
        <begin position="117"/>
        <end position="168"/>
    </location>
</feature>
<sequence length="173" mass="19273">MRRRLSLVLFVCVVLAFSISVYAISEPKVPAAHSVTATLVIDFNQGQPSMFAGHHVTWHYASGRWMMSSVPSSATVYVFENVTVPVSNVWTLMNYSSHIMLITAGSPLSIEKVYYPEYSDYFITSIEGVQNSNSLGLYWQYTVNGTLALYGVLHQSISDGSVVEWFYGTYSGQ</sequence>
<dbReference type="Proteomes" id="UP000716004">
    <property type="component" value="Unassembled WGS sequence"/>
</dbReference>
<protein>
    <submittedName>
        <fullName evidence="2">DUF4430 domain-containing protein</fullName>
    </submittedName>
</protein>
<accession>A0A8J8CCJ1</accession>
<reference evidence="2" key="1">
    <citation type="submission" date="2021-04" db="EMBL/GenBank/DDBJ databases">
        <title>Genomic insights into ecological role and evolution of a novel Thermoplasmata order Candidatus Sysuiplasmatales.</title>
        <authorList>
            <person name="Yuan Y."/>
        </authorList>
    </citation>
    <scope>NUCLEOTIDE SEQUENCE</scope>
    <source>
        <strain evidence="2">YP2-bin.285</strain>
    </source>
</reference>
<evidence type="ECO:0000313" key="2">
    <source>
        <dbReference type="EMBL" id="MBX8632131.1"/>
    </source>
</evidence>
<gene>
    <name evidence="2" type="ORF">J9259_06410</name>
</gene>
<dbReference type="Gene3D" id="2.170.130.30">
    <property type="match status" value="1"/>
</dbReference>
<name>A0A8J8CCJ1_9ARCH</name>
<dbReference type="Pfam" id="PF14478">
    <property type="entry name" value="DUF4430"/>
    <property type="match status" value="1"/>
</dbReference>
<dbReference type="EMBL" id="JAGVSJ010000015">
    <property type="protein sequence ID" value="MBX8632131.1"/>
    <property type="molecule type" value="Genomic_DNA"/>
</dbReference>
<evidence type="ECO:0000259" key="1">
    <source>
        <dbReference type="Pfam" id="PF14478"/>
    </source>
</evidence>
<dbReference type="AlphaFoldDB" id="A0A8J8CCJ1"/>
<evidence type="ECO:0000313" key="3">
    <source>
        <dbReference type="Proteomes" id="UP000716004"/>
    </source>
</evidence>
<proteinExistence type="predicted"/>
<comment type="caution">
    <text evidence="2">The sequence shown here is derived from an EMBL/GenBank/DDBJ whole genome shotgun (WGS) entry which is preliminary data.</text>
</comment>
<organism evidence="2 3">
    <name type="scientific">Candidatus Sysuiplasma superficiale</name>
    <dbReference type="NCBI Taxonomy" id="2823368"/>
    <lineage>
        <taxon>Archaea</taxon>
        <taxon>Methanobacteriati</taxon>
        <taxon>Thermoplasmatota</taxon>
        <taxon>Thermoplasmata</taxon>
        <taxon>Candidatus Sysuiplasmatales</taxon>
        <taxon>Candidatus Sysuiplasmataceae</taxon>
        <taxon>Candidatus Sysuiplasma</taxon>
    </lineage>
</organism>
<dbReference type="InterPro" id="IPR027954">
    <property type="entry name" value="Transcobalamin-like_C"/>
</dbReference>